<protein>
    <submittedName>
        <fullName evidence="2">Uncharacterized protein</fullName>
    </submittedName>
</protein>
<accession>A6GIU4</accession>
<feature type="region of interest" description="Disordered" evidence="1">
    <location>
        <begin position="1091"/>
        <end position="1135"/>
    </location>
</feature>
<evidence type="ECO:0000313" key="3">
    <source>
        <dbReference type="Proteomes" id="UP000005801"/>
    </source>
</evidence>
<evidence type="ECO:0000256" key="1">
    <source>
        <dbReference type="SAM" id="MobiDB-lite"/>
    </source>
</evidence>
<dbReference type="EMBL" id="ABCS01000143">
    <property type="protein sequence ID" value="EDM74210.1"/>
    <property type="molecule type" value="Genomic_DNA"/>
</dbReference>
<comment type="caution">
    <text evidence="2">The sequence shown here is derived from an EMBL/GenBank/DDBJ whole genome shotgun (WGS) entry which is preliminary data.</text>
</comment>
<dbReference type="eggNOG" id="COG3409">
    <property type="taxonomic scope" value="Bacteria"/>
</dbReference>
<organism evidence="2 3">
    <name type="scientific">Plesiocystis pacifica SIR-1</name>
    <dbReference type="NCBI Taxonomy" id="391625"/>
    <lineage>
        <taxon>Bacteria</taxon>
        <taxon>Pseudomonadati</taxon>
        <taxon>Myxococcota</taxon>
        <taxon>Polyangia</taxon>
        <taxon>Nannocystales</taxon>
        <taxon>Nannocystaceae</taxon>
        <taxon>Plesiocystis</taxon>
    </lineage>
</organism>
<sequence length="1135" mass="124031">MQSVDDVEAVLQLLDRLIALLNLAGYEVTELAIQIPSRPTDPVPTREPVVVELLSSHVRREPGYDVTPAMLGEAGVVGLMVSPRTDFGGGLGTGSGAESAPPVAVDGEGLAAELGFAPDGAGWLLLPLGGSGATQPWPTLLGSAVDAVHEHILDAVEASFADAPRDERGVPRCGLLGIYHPASWAVVEAAPESRRELWETYRPLFEAIVERIYARTLGDYELDGRRVAGVGVRALLEQELAWEPVATRFPADIPAMEADGRHSASDRIAASQPLDASLSVRARQATFDELEFAEVVESLQPPGVRPIGAPPRSRPVMVSAELRVFTWTEAIMRLHNAGVLDVLSYFGGEDRSAYGGYDLQRGDSDAARIYAGEERSSEAGDSLPGEGEPGFVAALRADLSALGFGPLLAQDGTSAAARAVYGAWLECAVREFQIYARMPRLARVRTEAEALERTNPGYADTLIQTENPAPYGGPISGVCNRQTRVLIKAWVARSLRCPVVVEARVVPDYRSLQTIQRRTAPIHSSQTTPQAPGPAMRTLLDGVAFHAAHDYEHARTPRNVWGREQVQWPAVAGRQFRTYVVHDFSAFFPASPGRDQRDPTPIATLGGYDGWAGGGAGFRGETSWPEAEIVPTTLLGRQPDPAQRQQQEALWSAFRVIRGVAEAEAVGYFDGLNAYDRALISAGPFHWTLGLLVGTAGRRRVDRGELSGYLALYKAREPEEYAASFGALGLQPAFEWGADGSAVFSAVHRKFFGWVKLQREDGSFADLREVQSTGALERPSSTNPRGTAADETLGETLRHWHWYHRYAAASRVLPGFRTTMWPAARERIRIILDTPWDNGATRLDPDDPESRPLLFGDVFTSELSVALVLRWWVWSPPRMSSTSDHRADHGYQHYGAAEYRSTWLSNAFRRAVNARRRNHPSTWGDREEAALVEWLVNPLLDPPGSMAPTQSNLTGLWLANLRNWPRTSSGAASFRIDLDEVCEQAPTIGEIANCEVAPGGIENFRVDIRDRERPSERLRITKASSHEARLPAASITVNDVGGGRFSVTLQPPEDAQTGRVTVSISADDGRLITTRRFYAYVQTEGAVPADPPADAYVRPSRDGLSQRRHSFKMETGDLGPTPYPIHRPRPAWDVG</sequence>
<evidence type="ECO:0000313" key="2">
    <source>
        <dbReference type="EMBL" id="EDM74210.1"/>
    </source>
</evidence>
<gene>
    <name evidence="2" type="ORF">PPSIR1_27078</name>
</gene>
<reference evidence="2 3" key="1">
    <citation type="submission" date="2007-06" db="EMBL/GenBank/DDBJ databases">
        <authorList>
            <person name="Shimkets L."/>
            <person name="Ferriera S."/>
            <person name="Johnson J."/>
            <person name="Kravitz S."/>
            <person name="Beeson K."/>
            <person name="Sutton G."/>
            <person name="Rogers Y.-H."/>
            <person name="Friedman R."/>
            <person name="Frazier M."/>
            <person name="Venter J.C."/>
        </authorList>
    </citation>
    <scope>NUCLEOTIDE SEQUENCE [LARGE SCALE GENOMIC DNA]</scope>
    <source>
        <strain evidence="2 3">SIR-1</strain>
    </source>
</reference>
<name>A6GIU4_9BACT</name>
<proteinExistence type="predicted"/>
<dbReference type="AlphaFoldDB" id="A6GIU4"/>
<dbReference type="Proteomes" id="UP000005801">
    <property type="component" value="Unassembled WGS sequence"/>
</dbReference>
<feature type="compositionally biased region" description="Basic and acidic residues" evidence="1">
    <location>
        <begin position="1099"/>
        <end position="1115"/>
    </location>
</feature>
<keyword evidence="3" id="KW-1185">Reference proteome</keyword>